<feature type="domain" description="FAD dependent oxidoreductase" evidence="10">
    <location>
        <begin position="3"/>
        <end position="285"/>
    </location>
</feature>
<evidence type="ECO:0000256" key="2">
    <source>
        <dbReference type="ARBA" id="ARBA00006730"/>
    </source>
</evidence>
<evidence type="ECO:0000256" key="7">
    <source>
        <dbReference type="ARBA" id="ARBA00039751"/>
    </source>
</evidence>
<dbReference type="SUPFAM" id="SSF54373">
    <property type="entry name" value="FAD-linked reductases, C-terminal domain"/>
    <property type="match status" value="1"/>
</dbReference>
<organism evidence="11 12">
    <name type="scientific">Amycolatopsis orientalis</name>
    <name type="common">Nocardia orientalis</name>
    <dbReference type="NCBI Taxonomy" id="31958"/>
    <lineage>
        <taxon>Bacteria</taxon>
        <taxon>Bacillati</taxon>
        <taxon>Actinomycetota</taxon>
        <taxon>Actinomycetes</taxon>
        <taxon>Pseudonocardiales</taxon>
        <taxon>Pseudonocardiaceae</taxon>
        <taxon>Amycolatopsis</taxon>
    </lineage>
</organism>
<keyword evidence="4 9" id="KW-0274">FAD</keyword>
<reference evidence="11 12" key="1">
    <citation type="journal article" date="2015" name="Genome Announc.">
        <title>Draft Genome Sequence of Norvancomycin-Producing Strain Amycolatopsis orientalis CPCC200066.</title>
        <authorList>
            <person name="Lei X."/>
            <person name="Yuan F."/>
            <person name="Shi Y."/>
            <person name="Li X."/>
            <person name="Wang L."/>
            <person name="Hong B."/>
        </authorList>
    </citation>
    <scope>NUCLEOTIDE SEQUENCE [LARGE SCALE GENOMIC DNA]</scope>
    <source>
        <strain evidence="11 12">B-37</strain>
    </source>
</reference>
<dbReference type="Gene3D" id="3.30.9.10">
    <property type="entry name" value="D-Amino Acid Oxidase, subunit A, domain 2"/>
    <property type="match status" value="1"/>
</dbReference>
<dbReference type="SUPFAM" id="SSF51971">
    <property type="entry name" value="Nucleotide-binding domain"/>
    <property type="match status" value="1"/>
</dbReference>
<protein>
    <recommendedName>
        <fullName evidence="7">D-amino-acid oxidase</fullName>
        <ecNumber evidence="6">1.4.3.3</ecNumber>
    </recommendedName>
</protein>
<dbReference type="PIRSF" id="PIRSF000189">
    <property type="entry name" value="D-aa_oxidase"/>
    <property type="match status" value="1"/>
</dbReference>
<proteinExistence type="inferred from homology"/>
<evidence type="ECO:0000256" key="4">
    <source>
        <dbReference type="ARBA" id="ARBA00022827"/>
    </source>
</evidence>
<evidence type="ECO:0000256" key="1">
    <source>
        <dbReference type="ARBA" id="ARBA00001974"/>
    </source>
</evidence>
<dbReference type="InterPro" id="IPR023209">
    <property type="entry name" value="DAO"/>
</dbReference>
<dbReference type="GO" id="GO:0005737">
    <property type="term" value="C:cytoplasm"/>
    <property type="evidence" value="ECO:0007669"/>
    <property type="project" value="TreeGrafter"/>
</dbReference>
<feature type="binding site" evidence="9">
    <location>
        <position position="252"/>
    </location>
    <ligand>
        <name>D-dopa</name>
        <dbReference type="ChEBI" id="CHEBI:149689"/>
    </ligand>
</feature>
<evidence type="ECO:0000313" key="12">
    <source>
        <dbReference type="Proteomes" id="UP000093695"/>
    </source>
</evidence>
<dbReference type="GO" id="GO:0019478">
    <property type="term" value="P:D-amino acid catabolic process"/>
    <property type="evidence" value="ECO:0007669"/>
    <property type="project" value="TreeGrafter"/>
</dbReference>
<dbReference type="eggNOG" id="COG0665">
    <property type="taxonomic scope" value="Bacteria"/>
</dbReference>
<dbReference type="Gene3D" id="3.40.50.720">
    <property type="entry name" value="NAD(P)-binding Rossmann-like Domain"/>
    <property type="match status" value="1"/>
</dbReference>
<dbReference type="EMBL" id="CP016174">
    <property type="protein sequence ID" value="ANN16735.1"/>
    <property type="molecule type" value="Genomic_DNA"/>
</dbReference>
<dbReference type="STRING" id="31958.SD37_14420"/>
<evidence type="ECO:0000259" key="10">
    <source>
        <dbReference type="Pfam" id="PF01266"/>
    </source>
</evidence>
<feature type="binding site" evidence="9">
    <location>
        <begin position="38"/>
        <end position="39"/>
    </location>
    <ligand>
        <name>FAD</name>
        <dbReference type="ChEBI" id="CHEBI:57692"/>
    </ligand>
</feature>
<dbReference type="PANTHER" id="PTHR11530">
    <property type="entry name" value="D-AMINO ACID OXIDASE"/>
    <property type="match status" value="1"/>
</dbReference>
<dbReference type="PANTHER" id="PTHR11530:SF11">
    <property type="entry name" value="D-ASPARTATE OXIDASE"/>
    <property type="match status" value="1"/>
</dbReference>
<keyword evidence="12" id="KW-1185">Reference proteome</keyword>
<comment type="cofactor">
    <cofactor evidence="1 9">
        <name>FAD</name>
        <dbReference type="ChEBI" id="CHEBI:57692"/>
    </cofactor>
</comment>
<dbReference type="AlphaFoldDB" id="A0A193BX35"/>
<evidence type="ECO:0000256" key="6">
    <source>
        <dbReference type="ARBA" id="ARBA00039101"/>
    </source>
</evidence>
<evidence type="ECO:0000256" key="3">
    <source>
        <dbReference type="ARBA" id="ARBA00022630"/>
    </source>
</evidence>
<evidence type="ECO:0000313" key="11">
    <source>
        <dbReference type="EMBL" id="ANN16735.1"/>
    </source>
</evidence>
<comment type="catalytic activity">
    <reaction evidence="8">
        <text>a D-alpha-amino acid + O2 + H2O = a 2-oxocarboxylate + H2O2 + NH4(+)</text>
        <dbReference type="Rhea" id="RHEA:21816"/>
        <dbReference type="ChEBI" id="CHEBI:15377"/>
        <dbReference type="ChEBI" id="CHEBI:15379"/>
        <dbReference type="ChEBI" id="CHEBI:16240"/>
        <dbReference type="ChEBI" id="CHEBI:28938"/>
        <dbReference type="ChEBI" id="CHEBI:35179"/>
        <dbReference type="ChEBI" id="CHEBI:59871"/>
        <dbReference type="EC" id="1.4.3.3"/>
    </reaction>
    <physiologicalReaction direction="left-to-right" evidence="8">
        <dbReference type="Rhea" id="RHEA:21817"/>
    </physiologicalReaction>
</comment>
<dbReference type="Proteomes" id="UP000093695">
    <property type="component" value="Chromosome"/>
</dbReference>
<dbReference type="Pfam" id="PF01266">
    <property type="entry name" value="DAO"/>
    <property type="match status" value="1"/>
</dbReference>
<dbReference type="GO" id="GO:0003884">
    <property type="term" value="F:D-amino-acid oxidase activity"/>
    <property type="evidence" value="ECO:0007669"/>
    <property type="project" value="UniProtKB-EC"/>
</dbReference>
<evidence type="ECO:0000256" key="5">
    <source>
        <dbReference type="ARBA" id="ARBA00023002"/>
    </source>
</evidence>
<accession>A0A193BX35</accession>
<feature type="binding site" evidence="9">
    <location>
        <position position="274"/>
    </location>
    <ligand>
        <name>D-dopa</name>
        <dbReference type="ChEBI" id="CHEBI:149689"/>
    </ligand>
</feature>
<evidence type="ECO:0000256" key="8">
    <source>
        <dbReference type="ARBA" id="ARBA00049547"/>
    </source>
</evidence>
<dbReference type="GO" id="GO:0071949">
    <property type="term" value="F:FAD binding"/>
    <property type="evidence" value="ECO:0007669"/>
    <property type="project" value="InterPro"/>
</dbReference>
<dbReference type="KEGG" id="aori:SD37_14420"/>
<keyword evidence="3" id="KW-0285">Flavoprotein</keyword>
<dbReference type="RefSeq" id="WP_044850439.1">
    <property type="nucleotide sequence ID" value="NZ_CP016174.1"/>
</dbReference>
<keyword evidence="5" id="KW-0560">Oxidoreductase</keyword>
<dbReference type="EC" id="1.4.3.3" evidence="6"/>
<gene>
    <name evidence="11" type="ORF">SD37_14420</name>
</gene>
<evidence type="ECO:0000256" key="9">
    <source>
        <dbReference type="PIRSR" id="PIRSR000189-1"/>
    </source>
</evidence>
<dbReference type="InterPro" id="IPR006076">
    <property type="entry name" value="FAD-dep_OxRdtase"/>
</dbReference>
<dbReference type="PROSITE" id="PS51257">
    <property type="entry name" value="PROKAR_LIPOPROTEIN"/>
    <property type="match status" value="1"/>
</dbReference>
<sequence length="293" mass="30435">MRISVVGGGVIGLSCAYRLVEAGHDVTVLTAAAPGETTSAVAGGVLFPPLAANSARVDRWTAASVREYRSLGAPGVRTARGTYLVPREASVPSWAFSMPDLDHEPGRLAFTTAVVDTPVYLAWLADRVAALGARTEYRTVARLGDLDADLVVNAAGLGGGRLAGDSTVVPVGGQVVHLADPGLTEWIVDGSSPVLRHVIPHGRHVVCGGTQEPGRDSVEPDPGVTADIVRRCRELVPELADAPVLGAKVGLRPFRPEVRLDREGDVIHCYGHGGAGITLAWGCAADVLALVVS</sequence>
<feature type="binding site" evidence="9">
    <location>
        <position position="140"/>
    </location>
    <ligand>
        <name>FAD</name>
        <dbReference type="ChEBI" id="CHEBI:57692"/>
    </ligand>
</feature>
<name>A0A193BX35_AMYOR</name>
<feature type="binding site" evidence="9">
    <location>
        <begin position="273"/>
        <end position="278"/>
    </location>
    <ligand>
        <name>FAD</name>
        <dbReference type="ChEBI" id="CHEBI:57692"/>
    </ligand>
</feature>
<comment type="similarity">
    <text evidence="2">Belongs to the DAMOX/DASOX family.</text>
</comment>